<keyword evidence="2" id="KW-1185">Reference proteome</keyword>
<dbReference type="RefSeq" id="WP_169659492.1">
    <property type="nucleotide sequence ID" value="NZ_JABANE010000092.1"/>
</dbReference>
<dbReference type="EMBL" id="JABANE010000092">
    <property type="protein sequence ID" value="NME71271.1"/>
    <property type="molecule type" value="Genomic_DNA"/>
</dbReference>
<dbReference type="PANTHER" id="PTHR32305:SF15">
    <property type="entry name" value="PROTEIN RHSA-RELATED"/>
    <property type="match status" value="1"/>
</dbReference>
<gene>
    <name evidence="1" type="ORF">HHU12_25120</name>
</gene>
<evidence type="ECO:0008006" key="3">
    <source>
        <dbReference type="Google" id="ProtNLM"/>
    </source>
</evidence>
<dbReference type="PANTHER" id="PTHR32305">
    <property type="match status" value="1"/>
</dbReference>
<dbReference type="AlphaFoldDB" id="A0A7X9RYX5"/>
<dbReference type="InterPro" id="IPR050708">
    <property type="entry name" value="T6SS_VgrG/RHS"/>
</dbReference>
<evidence type="ECO:0000313" key="1">
    <source>
        <dbReference type="EMBL" id="NME71271.1"/>
    </source>
</evidence>
<sequence>MFRIDLDPLSTGLNHRRYALSNHLGNVLVTLSDGSANVLSYSDYYPFGAKIADRSWNREGYRYGFNGKENDTDLNGSQLIQDYGFRVYNPVIGKFLSVDPLMKSYPRFTPYQFAGNSPIFFLDIDGREIYPSSKLNSVYKQSYVNSIKLLSQSEIFSKVYKQVNDSDIMFEVSSFSLSDPADYKAYTSGQFNGFLRVVQDITNDYFFFETITKRGSEFNPHHIKFRPEMKVKGETFSQTSTVFEEIFHAGQLLFYGDQKSKPIFRETEAKVAKAFVYFLNGGYLEDPKYNPENKNPKQIKGWKMQYAYVFSTYDGVTDYFNALKNGDEISGDLEQRFKDSVKKLAKEEVTNVYKFSQEELDTYDGSTDYFDSLNKK</sequence>
<proteinExistence type="predicted"/>
<dbReference type="Proteomes" id="UP000576082">
    <property type="component" value="Unassembled WGS sequence"/>
</dbReference>
<dbReference type="NCBIfam" id="TIGR03696">
    <property type="entry name" value="Rhs_assc_core"/>
    <property type="match status" value="1"/>
</dbReference>
<evidence type="ECO:0000313" key="2">
    <source>
        <dbReference type="Proteomes" id="UP000576082"/>
    </source>
</evidence>
<dbReference type="InterPro" id="IPR022385">
    <property type="entry name" value="Rhs_assc_core"/>
</dbReference>
<name>A0A7X9RYX5_9BACT</name>
<organism evidence="1 2">
    <name type="scientific">Flammeovirga aprica JL-4</name>
    <dbReference type="NCBI Taxonomy" id="694437"/>
    <lineage>
        <taxon>Bacteria</taxon>
        <taxon>Pseudomonadati</taxon>
        <taxon>Bacteroidota</taxon>
        <taxon>Cytophagia</taxon>
        <taxon>Cytophagales</taxon>
        <taxon>Flammeovirgaceae</taxon>
        <taxon>Flammeovirga</taxon>
    </lineage>
</organism>
<accession>A0A7X9RYX5</accession>
<dbReference type="Gene3D" id="2.180.10.10">
    <property type="entry name" value="RHS repeat-associated core"/>
    <property type="match status" value="1"/>
</dbReference>
<reference evidence="1 2" key="1">
    <citation type="submission" date="2020-04" db="EMBL/GenBank/DDBJ databases">
        <title>Flammeovirga sp. SR4, a novel species isolated from seawater.</title>
        <authorList>
            <person name="Wang X."/>
        </authorList>
    </citation>
    <scope>NUCLEOTIDE SEQUENCE [LARGE SCALE GENOMIC DNA]</scope>
    <source>
        <strain evidence="1 2">ATCC 23126</strain>
    </source>
</reference>
<comment type="caution">
    <text evidence="1">The sequence shown here is derived from an EMBL/GenBank/DDBJ whole genome shotgun (WGS) entry which is preliminary data.</text>
</comment>
<protein>
    <recommendedName>
        <fullName evidence="3">RHS repeat-associated core domain-containing protein</fullName>
    </recommendedName>
</protein>